<dbReference type="Proteomes" id="UP000019141">
    <property type="component" value="Unassembled WGS sequence"/>
</dbReference>
<dbReference type="AlphaFoldDB" id="W4LBP0"/>
<name>W4LBP0_ENTF1</name>
<accession>W4LBP0</accession>
<comment type="caution">
    <text evidence="1">The sequence shown here is derived from an EMBL/GenBank/DDBJ whole genome shotgun (WGS) entry which is preliminary data.</text>
</comment>
<gene>
    <name evidence="1" type="ORF">ETSY1_31825</name>
</gene>
<evidence type="ECO:0000313" key="1">
    <source>
        <dbReference type="EMBL" id="ETW95155.1"/>
    </source>
</evidence>
<dbReference type="HOGENOM" id="CLU_076817_0_0_7"/>
<dbReference type="EMBL" id="AZHW01000952">
    <property type="protein sequence ID" value="ETW95155.1"/>
    <property type="molecule type" value="Genomic_DNA"/>
</dbReference>
<sequence>MLTQRILRDYIQLGIQVRPDIAAKELPEAVALFESTMSDLKQFAPDKAVSSALADVEKLWKPVKAVATAAPDRAKAEQLWLDTENLLIACNTLVQRLEDVSDDDGNYLVNTAGLQRMLSQRAVVFHMMRAWGFSDPRYEQGFTETQGHFKLAMEELIDHDQTSAEIRSKLEEVQKLFVRFEKGAQGGTNNFVLGMMANSAYKILNNLNDIVRMYELLVINKS</sequence>
<evidence type="ECO:0000313" key="2">
    <source>
        <dbReference type="Proteomes" id="UP000019141"/>
    </source>
</evidence>
<keyword evidence="2" id="KW-1185">Reference proteome</keyword>
<organism evidence="1 2">
    <name type="scientific">Entotheonella factor</name>
    <dbReference type="NCBI Taxonomy" id="1429438"/>
    <lineage>
        <taxon>Bacteria</taxon>
        <taxon>Pseudomonadati</taxon>
        <taxon>Nitrospinota/Tectimicrobiota group</taxon>
        <taxon>Candidatus Tectimicrobiota</taxon>
        <taxon>Candidatus Entotheonellia</taxon>
        <taxon>Candidatus Entotheonellales</taxon>
        <taxon>Candidatus Entotheonellaceae</taxon>
        <taxon>Candidatus Entotheonella</taxon>
    </lineage>
</organism>
<reference evidence="1 2" key="1">
    <citation type="journal article" date="2014" name="Nature">
        <title>An environmental bacterial taxon with a large and distinct metabolic repertoire.</title>
        <authorList>
            <person name="Wilson M.C."/>
            <person name="Mori T."/>
            <person name="Ruckert C."/>
            <person name="Uria A.R."/>
            <person name="Helf M.J."/>
            <person name="Takada K."/>
            <person name="Gernert C."/>
            <person name="Steffens U.A."/>
            <person name="Heycke N."/>
            <person name="Schmitt S."/>
            <person name="Rinke C."/>
            <person name="Helfrich E.J."/>
            <person name="Brachmann A.O."/>
            <person name="Gurgui C."/>
            <person name="Wakimoto T."/>
            <person name="Kracht M."/>
            <person name="Crusemann M."/>
            <person name="Hentschel U."/>
            <person name="Abe I."/>
            <person name="Matsunaga S."/>
            <person name="Kalinowski J."/>
            <person name="Takeyama H."/>
            <person name="Piel J."/>
        </authorList>
    </citation>
    <scope>NUCLEOTIDE SEQUENCE [LARGE SCALE GENOMIC DNA]</scope>
    <source>
        <strain evidence="2">TSY1</strain>
    </source>
</reference>
<proteinExistence type="predicted"/>
<protein>
    <submittedName>
        <fullName evidence="1">Uncharacterized protein</fullName>
    </submittedName>
</protein>